<dbReference type="InterPro" id="IPR036881">
    <property type="entry name" value="Glyco_hydro_3_C_sf"/>
</dbReference>
<dbReference type="SUPFAM" id="SSF52279">
    <property type="entry name" value="Beta-D-glucan exohydrolase, C-terminal domain"/>
    <property type="match status" value="1"/>
</dbReference>
<sequence>MNIKKTKSILVIFITTLFTITTLVGCMSYEVTSHDEKKQKKQYPFKNTSLPIKTRVDDLVDRLTLDEKIAQMFDKSPAIDRLGIPEYKWWNEALHGIARAGKATVFPQAIGLAASFNEALVLDVATAISDEGRAKHHAFLKEENNAIYTGLTYWSPNINIFRDPRWGRGQETYGEDPFLTSRIATNFVNGLQGTDKHYLKSVATIKHFAVHSGPEFSRHSDDYHVSAKDMMETYMPAFAQTIKNTKVSSVMCAYNRVNGEPACGSDELLQTLLRDKFNFDGYVVSDCGAIADFYDEKSHHIVDSPAEAAAKAVQSGTDLNCGDSHGNTFAELKLAVAQGLIKEEKITQAVKRLFLARFKLGMFDPAKQVPYANLSLETVGSKEHLALTQKAAEQSLVLLKNDGTLPLKKDTVVALIGPNADNKTVLIGNYFGKPIETITPRNAITKMIGSENVHFATGSSLTGKVYSHHQPIPAEFFYHKDYKGNIKPGLMASYYDAAHFSIQPALKRIDANIDLHFNKSPIDGKNINEFSAKWQGILKPNHTAHYEFSTQNIKVTLDGEEITNGMKLQANKAYAFEAQSTIKNYWHSNVIEPEIQLSWLDQDENLAQKAISAANKSDVIIFVGGITANLEGEEMPLEIDGFSHGDRTHINLPTSQRSLLRTLSKTGKPLIYINLSGSAIALNWLDEHASAIIQGFYPGESTGTALSRLIFGEFSPSGRLPVTFYRSVDDLPDFKNYAMDNRTYKYYQGEVLYPFGFGLSYAKIGYKDMAMSISDTRELTVSAQVSNKSNFDADEVVQVYLSMPDAPVKTPIRQLANFKHITLAANSTQHLSINITPEKLTYIDNLGVSQPYHGRLQVSVGSGQGIKFNSDNVLKNSINLL</sequence>
<keyword evidence="2" id="KW-0732">Signal</keyword>
<dbReference type="Gene3D" id="3.20.20.300">
    <property type="entry name" value="Glycoside hydrolase, family 3, N-terminal domain"/>
    <property type="match status" value="1"/>
</dbReference>
<dbReference type="InterPro" id="IPR013783">
    <property type="entry name" value="Ig-like_fold"/>
</dbReference>
<dbReference type="SMART" id="SM00758">
    <property type="entry name" value="PA14"/>
    <property type="match status" value="1"/>
</dbReference>
<proteinExistence type="inferred from homology"/>
<dbReference type="GO" id="GO:0016787">
    <property type="term" value="F:hydrolase activity"/>
    <property type="evidence" value="ECO:0007669"/>
    <property type="project" value="UniProtKB-KW"/>
</dbReference>
<keyword evidence="7" id="KW-1185">Reference proteome</keyword>
<dbReference type="InterPro" id="IPR026891">
    <property type="entry name" value="Fn3-like"/>
</dbReference>
<dbReference type="Pfam" id="PF14310">
    <property type="entry name" value="Fn3-like"/>
    <property type="match status" value="1"/>
</dbReference>
<dbReference type="PROSITE" id="PS51257">
    <property type="entry name" value="PROKAR_LIPOPROTEIN"/>
    <property type="match status" value="1"/>
</dbReference>
<reference evidence="6" key="1">
    <citation type="submission" date="2022-01" db="EMBL/GenBank/DDBJ databases">
        <title>Colwellia maritima, isolated from seawater.</title>
        <authorList>
            <person name="Kristyanto S."/>
            <person name="Jung J."/>
            <person name="Jeon C.O."/>
        </authorList>
    </citation>
    <scope>NUCLEOTIDE SEQUENCE</scope>
    <source>
        <strain evidence="6">MSW7</strain>
    </source>
</reference>
<dbReference type="Pfam" id="PF01915">
    <property type="entry name" value="Glyco_hydro_3_C"/>
    <property type="match status" value="1"/>
</dbReference>
<dbReference type="PANTHER" id="PTHR42721:SF3">
    <property type="entry name" value="BETA-D-XYLOSIDASE 5-RELATED"/>
    <property type="match status" value="1"/>
</dbReference>
<dbReference type="InterPro" id="IPR011658">
    <property type="entry name" value="PA14_dom"/>
</dbReference>
<dbReference type="InterPro" id="IPR001764">
    <property type="entry name" value="Glyco_hydro_3_N"/>
</dbReference>
<dbReference type="InterPro" id="IPR036962">
    <property type="entry name" value="Glyco_hydro_3_N_sf"/>
</dbReference>
<organism evidence="6 7">
    <name type="scientific">Colwellia maritima</name>
    <dbReference type="NCBI Taxonomy" id="2912588"/>
    <lineage>
        <taxon>Bacteria</taxon>
        <taxon>Pseudomonadati</taxon>
        <taxon>Pseudomonadota</taxon>
        <taxon>Gammaproteobacteria</taxon>
        <taxon>Alteromonadales</taxon>
        <taxon>Colwelliaceae</taxon>
        <taxon>Colwellia</taxon>
    </lineage>
</organism>
<dbReference type="SMART" id="SM01217">
    <property type="entry name" value="Fn3_like"/>
    <property type="match status" value="1"/>
</dbReference>
<dbReference type="InterPro" id="IPR002772">
    <property type="entry name" value="Glyco_hydro_3_C"/>
</dbReference>
<dbReference type="PRINTS" id="PR00133">
    <property type="entry name" value="GLHYDRLASE3"/>
</dbReference>
<gene>
    <name evidence="6" type="ORF">L3081_09220</name>
</gene>
<dbReference type="Gene3D" id="3.40.50.1700">
    <property type="entry name" value="Glycoside hydrolase family 3 C-terminal domain"/>
    <property type="match status" value="2"/>
</dbReference>
<evidence type="ECO:0000256" key="1">
    <source>
        <dbReference type="ARBA" id="ARBA00005336"/>
    </source>
</evidence>
<accession>A0ABS9X057</accession>
<name>A0ABS9X057_9GAMM</name>
<feature type="domain" description="Fibronectin type III-like" evidence="5">
    <location>
        <begin position="795"/>
        <end position="864"/>
    </location>
</feature>
<evidence type="ECO:0000256" key="3">
    <source>
        <dbReference type="ARBA" id="ARBA00022801"/>
    </source>
</evidence>
<feature type="domain" description="PA14" evidence="4">
    <location>
        <begin position="486"/>
        <end position="612"/>
    </location>
</feature>
<dbReference type="RefSeq" id="WP_242285088.1">
    <property type="nucleotide sequence ID" value="NZ_JAKKSL010000001.1"/>
</dbReference>
<dbReference type="Pfam" id="PF07691">
    <property type="entry name" value="PA14"/>
    <property type="match status" value="1"/>
</dbReference>
<dbReference type="Pfam" id="PF00933">
    <property type="entry name" value="Glyco_hydro_3"/>
    <property type="match status" value="1"/>
</dbReference>
<dbReference type="EMBL" id="JAKKSL010000001">
    <property type="protein sequence ID" value="MCI2283539.1"/>
    <property type="molecule type" value="Genomic_DNA"/>
</dbReference>
<evidence type="ECO:0000259" key="4">
    <source>
        <dbReference type="SMART" id="SM00758"/>
    </source>
</evidence>
<keyword evidence="3 6" id="KW-0378">Hydrolase</keyword>
<dbReference type="InterPro" id="IPR044993">
    <property type="entry name" value="BXL"/>
</dbReference>
<dbReference type="InterPro" id="IPR017853">
    <property type="entry name" value="GH"/>
</dbReference>
<dbReference type="Proteomes" id="UP001139646">
    <property type="component" value="Unassembled WGS sequence"/>
</dbReference>
<comment type="similarity">
    <text evidence="1">Belongs to the glycosyl hydrolase 3 family.</text>
</comment>
<evidence type="ECO:0000256" key="2">
    <source>
        <dbReference type="ARBA" id="ARBA00022729"/>
    </source>
</evidence>
<comment type="caution">
    <text evidence="6">The sequence shown here is derived from an EMBL/GenBank/DDBJ whole genome shotgun (WGS) entry which is preliminary data.</text>
</comment>
<dbReference type="Gene3D" id="2.60.40.10">
    <property type="entry name" value="Immunoglobulins"/>
    <property type="match status" value="1"/>
</dbReference>
<evidence type="ECO:0000259" key="5">
    <source>
        <dbReference type="SMART" id="SM01217"/>
    </source>
</evidence>
<evidence type="ECO:0000313" key="7">
    <source>
        <dbReference type="Proteomes" id="UP001139646"/>
    </source>
</evidence>
<dbReference type="PANTHER" id="PTHR42721">
    <property type="entry name" value="SUGAR HYDROLASE-RELATED"/>
    <property type="match status" value="1"/>
</dbReference>
<protein>
    <submittedName>
        <fullName evidence="6">Glycoside hydrolase family 3 C-terminal domain-containing protein</fullName>
    </submittedName>
</protein>
<evidence type="ECO:0000313" key="6">
    <source>
        <dbReference type="EMBL" id="MCI2283539.1"/>
    </source>
</evidence>
<dbReference type="SUPFAM" id="SSF51445">
    <property type="entry name" value="(Trans)glycosidases"/>
    <property type="match status" value="1"/>
</dbReference>